<feature type="signal peptide" evidence="1">
    <location>
        <begin position="1"/>
        <end position="17"/>
    </location>
</feature>
<evidence type="ECO:0000256" key="1">
    <source>
        <dbReference type="SAM" id="SignalP"/>
    </source>
</evidence>
<proteinExistence type="predicted"/>
<gene>
    <name evidence="2" type="ORF">KUL25_18855</name>
</gene>
<evidence type="ECO:0000313" key="2">
    <source>
        <dbReference type="EMBL" id="QXL87450.1"/>
    </source>
</evidence>
<feature type="chain" id="PRO_5037216921" description="DUF3237 domain-containing protein" evidence="1">
    <location>
        <begin position="18"/>
        <end position="168"/>
    </location>
</feature>
<reference evidence="2 3" key="1">
    <citation type="submission" date="2021-07" db="EMBL/GenBank/DDBJ databases">
        <title>Karlodiniumbacter phycospheric gen. nov., sp. nov., a phycosphere bacterium isolated from karlodinium veneficum.</title>
        <authorList>
            <person name="Peng Y."/>
            <person name="Jiang L."/>
            <person name="Lee J."/>
        </authorList>
    </citation>
    <scope>NUCLEOTIDE SEQUENCE</scope>
    <source>
        <strain evidence="2 3">N5</strain>
    </source>
</reference>
<keyword evidence="1" id="KW-0732">Signal</keyword>
<dbReference type="Proteomes" id="UP000693972">
    <property type="component" value="Unassembled WGS sequence"/>
</dbReference>
<organism evidence="2">
    <name type="scientific">Gymnodinialimonas phycosphaerae</name>
    <dbReference type="NCBI Taxonomy" id="2841589"/>
    <lineage>
        <taxon>Bacteria</taxon>
        <taxon>Pseudomonadati</taxon>
        <taxon>Pseudomonadota</taxon>
        <taxon>Alphaproteobacteria</taxon>
        <taxon>Rhodobacterales</taxon>
        <taxon>Paracoccaceae</taxon>
        <taxon>Gymnodinialimonas</taxon>
    </lineage>
</organism>
<sequence>MRIFALIALCLATPASAQTCTLEFTIEVTQGVGLIRPGTELPGSAEFVTSGQTFRQEGGTMAHYATGQMTIGDGITGEIWTLITTSRGSAADLVGVYAHDVEGFSFAGQDFDGPMALTLFGPPGTRPTATPPVMQVEWDEMNLRRAFMLHADGDMLAGDVIDLTVECI</sequence>
<accession>A0A975TU25</accession>
<dbReference type="EMBL" id="CP078073">
    <property type="protein sequence ID" value="QXL87450.1"/>
    <property type="molecule type" value="Genomic_DNA"/>
</dbReference>
<evidence type="ECO:0008006" key="4">
    <source>
        <dbReference type="Google" id="ProtNLM"/>
    </source>
</evidence>
<dbReference type="RefSeq" id="WP_257894326.1">
    <property type="nucleotide sequence ID" value="NZ_JAIMBW010000001.1"/>
</dbReference>
<name>A0A975TU25_9RHOB</name>
<protein>
    <recommendedName>
        <fullName evidence="4">DUF3237 domain-containing protein</fullName>
    </recommendedName>
</protein>
<dbReference type="AlphaFoldDB" id="A0A975TU25"/>
<keyword evidence="3" id="KW-1185">Reference proteome</keyword>
<evidence type="ECO:0000313" key="3">
    <source>
        <dbReference type="Proteomes" id="UP000693972"/>
    </source>
</evidence>
<dbReference type="EMBL" id="JAIMBW010000001">
    <property type="protein sequence ID" value="MBY4894822.1"/>
    <property type="molecule type" value="Genomic_DNA"/>
</dbReference>